<dbReference type="PROSITE" id="PS51900">
    <property type="entry name" value="CB"/>
    <property type="match status" value="1"/>
</dbReference>
<evidence type="ECO:0000256" key="3">
    <source>
        <dbReference type="PROSITE-ProRule" id="PRU01248"/>
    </source>
</evidence>
<dbReference type="KEGG" id="bban:J4G43_021725"/>
<protein>
    <recommendedName>
        <fullName evidence="4">Core-binding (CB) domain-containing protein</fullName>
    </recommendedName>
</protein>
<dbReference type="InterPro" id="IPR011010">
    <property type="entry name" value="DNA_brk_join_enz"/>
</dbReference>
<evidence type="ECO:0000256" key="2">
    <source>
        <dbReference type="ARBA" id="ARBA00023125"/>
    </source>
</evidence>
<reference evidence="5" key="1">
    <citation type="submission" date="2021-03" db="EMBL/GenBank/DDBJ databases">
        <title>Whole Genome Sequence of Bradyrhizobium sp. Strain 144S4.</title>
        <authorList>
            <person name="Bromfield E.S.P."/>
            <person name="Cloutier S."/>
        </authorList>
    </citation>
    <scope>NUCLEOTIDE SEQUENCE [LARGE SCALE GENOMIC DNA]</scope>
    <source>
        <strain evidence="5">144S4</strain>
    </source>
</reference>
<reference evidence="6 7" key="2">
    <citation type="journal article" date="2022" name="Int. J. Syst. Evol. Microbiol.">
        <title>Strains of Bradyrhizobium barranii sp. nov. associated with legumes native to Canada are symbionts of soybeans and belong to different subspecies (subsp. barranii subsp. nov. and subsp. apii subsp. nov.) and symbiovars (sv. glycinearum and sv. septentrionale).</title>
        <authorList>
            <person name="Bromfield E.S.P."/>
            <person name="Cloutier S."/>
            <person name="Wasai-Hara S."/>
            <person name="Minamisawa K."/>
        </authorList>
    </citation>
    <scope>NUCLEOTIDE SEQUENCE [LARGE SCALE GENOMIC DNA]</scope>
    <source>
        <strain evidence="6 7">144S4</strain>
    </source>
</reference>
<evidence type="ECO:0000313" key="5">
    <source>
        <dbReference type="EMBL" id="MBO1863822.1"/>
    </source>
</evidence>
<dbReference type="InterPro" id="IPR044068">
    <property type="entry name" value="CB"/>
</dbReference>
<dbReference type="EMBL" id="JAGEMI010000001">
    <property type="protein sequence ID" value="MBO1863822.1"/>
    <property type="molecule type" value="Genomic_DNA"/>
</dbReference>
<proteinExistence type="predicted"/>
<dbReference type="AlphaFoldDB" id="A0A939MCV1"/>
<dbReference type="SUPFAM" id="SSF56349">
    <property type="entry name" value="DNA breaking-rejoining enzymes"/>
    <property type="match status" value="1"/>
</dbReference>
<evidence type="ECO:0000313" key="6">
    <source>
        <dbReference type="EMBL" id="UEM16596.1"/>
    </source>
</evidence>
<dbReference type="Gene3D" id="1.10.150.130">
    <property type="match status" value="1"/>
</dbReference>
<evidence type="ECO:0000256" key="1">
    <source>
        <dbReference type="ARBA" id="ARBA00022908"/>
    </source>
</evidence>
<feature type="domain" description="Core-binding (CB)" evidence="4">
    <location>
        <begin position="147"/>
        <end position="257"/>
    </location>
</feature>
<dbReference type="GO" id="GO:0015074">
    <property type="term" value="P:DNA integration"/>
    <property type="evidence" value="ECO:0007669"/>
    <property type="project" value="UniProtKB-KW"/>
</dbReference>
<dbReference type="InterPro" id="IPR010998">
    <property type="entry name" value="Integrase_recombinase_N"/>
</dbReference>
<dbReference type="Proteomes" id="UP000664702">
    <property type="component" value="Chromosome"/>
</dbReference>
<organism evidence="5">
    <name type="scientific">Bradyrhizobium barranii subsp. barranii</name>
    <dbReference type="NCBI Taxonomy" id="2823807"/>
    <lineage>
        <taxon>Bacteria</taxon>
        <taxon>Pseudomonadati</taxon>
        <taxon>Pseudomonadota</taxon>
        <taxon>Alphaproteobacteria</taxon>
        <taxon>Hyphomicrobiales</taxon>
        <taxon>Nitrobacteraceae</taxon>
        <taxon>Bradyrhizobium</taxon>
        <taxon>Bradyrhizobium barranii</taxon>
    </lineage>
</organism>
<evidence type="ECO:0000313" key="7">
    <source>
        <dbReference type="Proteomes" id="UP000664702"/>
    </source>
</evidence>
<accession>A0A939MCV1</accession>
<evidence type="ECO:0000259" key="4">
    <source>
        <dbReference type="PROSITE" id="PS51900"/>
    </source>
</evidence>
<dbReference type="EMBL" id="CP086136">
    <property type="protein sequence ID" value="UEM16596.1"/>
    <property type="molecule type" value="Genomic_DNA"/>
</dbReference>
<keyword evidence="2 3" id="KW-0238">DNA-binding</keyword>
<dbReference type="GO" id="GO:0003677">
    <property type="term" value="F:DNA binding"/>
    <property type="evidence" value="ECO:0007669"/>
    <property type="project" value="UniProtKB-UniRule"/>
</dbReference>
<sequence length="271" mass="30084">MALPIDTEIQEAKSKLARDVEAGRVPWSADPIVQLNATIELIAMKNAATMDRERRTIQLAQLRKHLATGETALIEWKADDVIQSERLLIAKGSSAYRDLCQRLQRAQVQVLDRAAERDAGNWAGVPTDAIVAPADLTQGKRIAAPGETLMELYDKFKTERVGDARPDTWDQNRKIVKLFAEFVGESSHITALTRKAVRNWKQALASWPVKAADSKAFEGLSFRKVIEANATIKKPPISQKTTNKYLAALGSFARWLLQNEYIDDGAMAESG</sequence>
<dbReference type="RefSeq" id="WP_208086234.1">
    <property type="nucleotide sequence ID" value="NZ_CP086136.1"/>
</dbReference>
<name>A0A939MCV1_9BRAD</name>
<gene>
    <name evidence="6" type="ORF">J4G43_021725</name>
    <name evidence="5" type="ORF">J4G43_23775</name>
</gene>
<keyword evidence="1" id="KW-0229">DNA integration</keyword>